<dbReference type="RefSeq" id="WP_369330865.1">
    <property type="nucleotide sequence ID" value="NZ_JAULBC010000006.1"/>
</dbReference>
<dbReference type="Proteomes" id="UP001560573">
    <property type="component" value="Unassembled WGS sequence"/>
</dbReference>
<sequence length="237" mass="26856">MIEHLPLYIALVFGLTTMLTLLLVYWTMRNSALHATKHKAVTVTILITFWLIIQAVISLRNIYSESTDAMPPRLFLFGVLPALITIALLFITSGGRRFVDSLPLKNITYLNIVRIPVEVVLFWLFVNKAVPKLMTFEGRNFDILSGITAPFVAYFGFTKQTLGRRVVLIWNFICLALLMNVVVHALLSVPTPIQRLAFDQPNIAVLHFPFVWLPVFIVPVVLFGHLVSIRQLARNNS</sequence>
<organism evidence="2 3">
    <name type="scientific">Danxiaibacter flavus</name>
    <dbReference type="NCBI Taxonomy" id="3049108"/>
    <lineage>
        <taxon>Bacteria</taxon>
        <taxon>Pseudomonadati</taxon>
        <taxon>Bacteroidota</taxon>
        <taxon>Chitinophagia</taxon>
        <taxon>Chitinophagales</taxon>
        <taxon>Chitinophagaceae</taxon>
        <taxon>Danxiaibacter</taxon>
    </lineage>
</organism>
<proteinExistence type="predicted"/>
<accession>A0ABV3ZI14</accession>
<feature type="transmembrane region" description="Helical" evidence="1">
    <location>
        <begin position="6"/>
        <end position="28"/>
    </location>
</feature>
<evidence type="ECO:0000313" key="2">
    <source>
        <dbReference type="EMBL" id="MEX6689458.1"/>
    </source>
</evidence>
<protein>
    <submittedName>
        <fullName evidence="2">Uncharacterized protein</fullName>
    </submittedName>
</protein>
<keyword evidence="3" id="KW-1185">Reference proteome</keyword>
<feature type="transmembrane region" description="Helical" evidence="1">
    <location>
        <begin position="75"/>
        <end position="95"/>
    </location>
</feature>
<feature type="transmembrane region" description="Helical" evidence="1">
    <location>
        <begin position="138"/>
        <end position="157"/>
    </location>
</feature>
<dbReference type="EMBL" id="JAULBC010000006">
    <property type="protein sequence ID" value="MEX6689458.1"/>
    <property type="molecule type" value="Genomic_DNA"/>
</dbReference>
<gene>
    <name evidence="2" type="ORF">QTN47_18265</name>
</gene>
<feature type="transmembrane region" description="Helical" evidence="1">
    <location>
        <begin position="40"/>
        <end position="63"/>
    </location>
</feature>
<reference evidence="2 3" key="1">
    <citation type="submission" date="2023-07" db="EMBL/GenBank/DDBJ databases">
        <authorList>
            <person name="Lian W.-H."/>
        </authorList>
    </citation>
    <scope>NUCLEOTIDE SEQUENCE [LARGE SCALE GENOMIC DNA]</scope>
    <source>
        <strain evidence="2 3">SYSU DXS3180</strain>
    </source>
</reference>
<evidence type="ECO:0000313" key="3">
    <source>
        <dbReference type="Proteomes" id="UP001560573"/>
    </source>
</evidence>
<feature type="transmembrane region" description="Helical" evidence="1">
    <location>
        <begin position="107"/>
        <end position="126"/>
    </location>
</feature>
<keyword evidence="1" id="KW-0472">Membrane</keyword>
<keyword evidence="1" id="KW-1133">Transmembrane helix</keyword>
<evidence type="ECO:0000256" key="1">
    <source>
        <dbReference type="SAM" id="Phobius"/>
    </source>
</evidence>
<name>A0ABV3ZI14_9BACT</name>
<feature type="transmembrane region" description="Helical" evidence="1">
    <location>
        <begin position="169"/>
        <end position="189"/>
    </location>
</feature>
<comment type="caution">
    <text evidence="2">The sequence shown here is derived from an EMBL/GenBank/DDBJ whole genome shotgun (WGS) entry which is preliminary data.</text>
</comment>
<keyword evidence="1" id="KW-0812">Transmembrane</keyword>
<feature type="transmembrane region" description="Helical" evidence="1">
    <location>
        <begin position="209"/>
        <end position="229"/>
    </location>
</feature>